<dbReference type="SUPFAM" id="SSF48695">
    <property type="entry name" value="Multiheme cytochromes"/>
    <property type="match status" value="1"/>
</dbReference>
<evidence type="ECO:0000256" key="6">
    <source>
        <dbReference type="ARBA" id="ARBA00022729"/>
    </source>
</evidence>
<comment type="subcellular location">
    <subcellularLocation>
        <location evidence="1">Cell envelope</location>
    </subcellularLocation>
</comment>
<feature type="chain" id="PRO_5023128835" description="nitrite reductase (cytochrome; ammonia-forming)" evidence="11">
    <location>
        <begin position="20"/>
        <end position="487"/>
    </location>
</feature>
<proteinExistence type="inferred from homology"/>
<keyword evidence="7" id="KW-0106">Calcium</keyword>
<dbReference type="GO" id="GO:0030288">
    <property type="term" value="C:outer membrane-bounded periplasmic space"/>
    <property type="evidence" value="ECO:0007669"/>
    <property type="project" value="TreeGrafter"/>
</dbReference>
<gene>
    <name evidence="12" type="ORF">ET418_07570</name>
</gene>
<keyword evidence="6 11" id="KW-0732">Signal</keyword>
<evidence type="ECO:0000256" key="5">
    <source>
        <dbReference type="ARBA" id="ARBA00022723"/>
    </source>
</evidence>
<evidence type="ECO:0000256" key="9">
    <source>
        <dbReference type="ARBA" id="ARBA00023004"/>
    </source>
</evidence>
<protein>
    <recommendedName>
        <fullName evidence="3">nitrite reductase (cytochrome; ammonia-forming)</fullName>
        <ecNumber evidence="3">1.7.2.2</ecNumber>
    </recommendedName>
</protein>
<dbReference type="PROSITE" id="PS51257">
    <property type="entry name" value="PROKAR_LIPOPROTEIN"/>
    <property type="match status" value="1"/>
</dbReference>
<evidence type="ECO:0000256" key="4">
    <source>
        <dbReference type="ARBA" id="ARBA00022617"/>
    </source>
</evidence>
<dbReference type="GO" id="GO:0046872">
    <property type="term" value="F:metal ion binding"/>
    <property type="evidence" value="ECO:0007669"/>
    <property type="project" value="UniProtKB-KW"/>
</dbReference>
<dbReference type="RefSeq" id="WP_149306997.1">
    <property type="nucleotide sequence ID" value="NZ_SRSD01000004.1"/>
</dbReference>
<evidence type="ECO:0000256" key="11">
    <source>
        <dbReference type="SAM" id="SignalP"/>
    </source>
</evidence>
<dbReference type="Proteomes" id="UP000324298">
    <property type="component" value="Unassembled WGS sequence"/>
</dbReference>
<keyword evidence="13" id="KW-1185">Reference proteome</keyword>
<dbReference type="InterPro" id="IPR003321">
    <property type="entry name" value="Cyt_c552"/>
</dbReference>
<dbReference type="EC" id="1.7.2.2" evidence="3"/>
<dbReference type="AlphaFoldDB" id="A0A5A9XIZ4"/>
<evidence type="ECO:0000256" key="1">
    <source>
        <dbReference type="ARBA" id="ARBA00004196"/>
    </source>
</evidence>
<dbReference type="CDD" id="cd00548">
    <property type="entry name" value="NrfA-like"/>
    <property type="match status" value="1"/>
</dbReference>
<feature type="signal peptide" evidence="11">
    <location>
        <begin position="1"/>
        <end position="19"/>
    </location>
</feature>
<dbReference type="GO" id="GO:0042279">
    <property type="term" value="F:nitrite reductase (cytochrome, ammonia-forming) activity"/>
    <property type="evidence" value="ECO:0007669"/>
    <property type="project" value="UniProtKB-EC"/>
</dbReference>
<dbReference type="InterPro" id="IPR036280">
    <property type="entry name" value="Multihaem_cyt_sf"/>
</dbReference>
<dbReference type="Pfam" id="PF02335">
    <property type="entry name" value="Cytochrom_C552"/>
    <property type="match status" value="1"/>
</dbReference>
<dbReference type="EMBL" id="SRSD01000004">
    <property type="protein sequence ID" value="KAA0892059.1"/>
    <property type="molecule type" value="Genomic_DNA"/>
</dbReference>
<dbReference type="PANTHER" id="PTHR30633">
    <property type="entry name" value="CYTOCHROME C-552 RESPIRATORY NITRITE REDUCTASE"/>
    <property type="match status" value="1"/>
</dbReference>
<evidence type="ECO:0000256" key="10">
    <source>
        <dbReference type="ARBA" id="ARBA00049131"/>
    </source>
</evidence>
<evidence type="ECO:0000313" key="13">
    <source>
        <dbReference type="Proteomes" id="UP000324298"/>
    </source>
</evidence>
<accession>A0A5A9XIZ4</accession>
<keyword evidence="8" id="KW-0560">Oxidoreductase</keyword>
<dbReference type="GO" id="GO:0020037">
    <property type="term" value="F:heme binding"/>
    <property type="evidence" value="ECO:0007669"/>
    <property type="project" value="TreeGrafter"/>
</dbReference>
<keyword evidence="5" id="KW-0479">Metal-binding</keyword>
<name>A0A5A9XIZ4_9BACT</name>
<dbReference type="Gene3D" id="1.20.140.10">
    <property type="entry name" value="Butyryl-CoA Dehydrogenase, subunit A, domain 3"/>
    <property type="match status" value="1"/>
</dbReference>
<evidence type="ECO:0000256" key="3">
    <source>
        <dbReference type="ARBA" id="ARBA00011887"/>
    </source>
</evidence>
<dbReference type="GO" id="GO:0019645">
    <property type="term" value="P:anaerobic electron transport chain"/>
    <property type="evidence" value="ECO:0007669"/>
    <property type="project" value="TreeGrafter"/>
</dbReference>
<comment type="similarity">
    <text evidence="2">Belongs to the cytochrome c-552 family.</text>
</comment>
<dbReference type="PANTHER" id="PTHR30633:SF0">
    <property type="entry name" value="CYTOCHROME C-552"/>
    <property type="match status" value="1"/>
</dbReference>
<evidence type="ECO:0000313" key="12">
    <source>
        <dbReference type="EMBL" id="KAA0892059.1"/>
    </source>
</evidence>
<evidence type="ECO:0000256" key="2">
    <source>
        <dbReference type="ARBA" id="ARBA00009288"/>
    </source>
</evidence>
<dbReference type="Gene3D" id="1.10.1130.10">
    <property type="entry name" value="Flavocytochrome C3, Chain A"/>
    <property type="match status" value="1"/>
</dbReference>
<reference evidence="12 13" key="1">
    <citation type="submission" date="2019-04" db="EMBL/GenBank/DDBJ databases">
        <title>Geobacter ruber sp. nov., ferric-reducing bacteria isolated from paddy soil.</title>
        <authorList>
            <person name="Xu Z."/>
            <person name="Masuda Y."/>
            <person name="Itoh H."/>
            <person name="Senoo K."/>
        </authorList>
    </citation>
    <scope>NUCLEOTIDE SEQUENCE [LARGE SCALE GENOMIC DNA]</scope>
    <source>
        <strain evidence="12 13">Red88</strain>
    </source>
</reference>
<keyword evidence="9" id="KW-0408">Iron</keyword>
<comment type="catalytic activity">
    <reaction evidence="10">
        <text>6 Fe(III)-[cytochrome c] + NH4(+) + 2 H2O = 6 Fe(II)-[cytochrome c] + nitrite + 8 H(+)</text>
        <dbReference type="Rhea" id="RHEA:13089"/>
        <dbReference type="Rhea" id="RHEA-COMP:10350"/>
        <dbReference type="Rhea" id="RHEA-COMP:14399"/>
        <dbReference type="ChEBI" id="CHEBI:15377"/>
        <dbReference type="ChEBI" id="CHEBI:15378"/>
        <dbReference type="ChEBI" id="CHEBI:16301"/>
        <dbReference type="ChEBI" id="CHEBI:28938"/>
        <dbReference type="ChEBI" id="CHEBI:29033"/>
        <dbReference type="ChEBI" id="CHEBI:29034"/>
        <dbReference type="EC" id="1.7.2.2"/>
    </reaction>
</comment>
<evidence type="ECO:0000256" key="8">
    <source>
        <dbReference type="ARBA" id="ARBA00023002"/>
    </source>
</evidence>
<sequence length="487" mass="53842">MKMRTVVFVVAAAGMGLFAGGCSPQKAEQVKTVQIADGTIDPAEWGKAYPVEYEMWKKTADAPETPGLSKYKRGNDNPKSMVDKLSEYPYLALLFNGWGFGIGYNEPRGHSHMVQDQLDIDASRVKAGGVCLTCKTPYVNHLVKTMGPDYYKTPYKEVLAKIPDQKNATLSVSCSDCHNNKDMSLMLSRDFTLGAALRDIGVDTTKLDHQTKRTLVCAQCHVTYVIPKDKEMHSTGVFFPWQGSKLGNITIENIIKKIQSDPAYGEWKQTVTGFKLGFIRHPEYELFSNNSVHWKAGASCADCHMPYTKVGSHKASDHRITSPLKNGLKGCLQCHAESPEWLKGQVIAIQDRTVSLQIRAGYATATVAKLFEMTHKAQAAGKTIDKGLYDKAKEYYEEAFYRCTFIGAENSVGFHNPSESMRVLGDSVAFATKAEGLLRQALAQAGVSVPAKVDLELAKYLNDRGAGKLKFRKELELPDPSGVQNRF</sequence>
<dbReference type="OrthoDB" id="9780421at2"/>
<keyword evidence="4" id="KW-0349">Heme</keyword>
<dbReference type="PIRSF" id="PIRSF000243">
    <property type="entry name" value="Cyt_c552"/>
    <property type="match status" value="1"/>
</dbReference>
<organism evidence="12 13">
    <name type="scientific">Oryzomonas rubra</name>
    <dbReference type="NCBI Taxonomy" id="2509454"/>
    <lineage>
        <taxon>Bacteria</taxon>
        <taxon>Pseudomonadati</taxon>
        <taxon>Thermodesulfobacteriota</taxon>
        <taxon>Desulfuromonadia</taxon>
        <taxon>Geobacterales</taxon>
        <taxon>Geobacteraceae</taxon>
        <taxon>Oryzomonas</taxon>
    </lineage>
</organism>
<evidence type="ECO:0000256" key="7">
    <source>
        <dbReference type="ARBA" id="ARBA00022837"/>
    </source>
</evidence>
<comment type="caution">
    <text evidence="12">The sequence shown here is derived from an EMBL/GenBank/DDBJ whole genome shotgun (WGS) entry which is preliminary data.</text>
</comment>